<dbReference type="Pfam" id="PF13194">
    <property type="entry name" value="DUF4010"/>
    <property type="match status" value="1"/>
</dbReference>
<feature type="transmembrane region" description="Helical" evidence="1">
    <location>
        <begin position="252"/>
        <end position="281"/>
    </location>
</feature>
<keyword evidence="1" id="KW-0812">Transmembrane</keyword>
<feature type="transmembrane region" description="Helical" evidence="1">
    <location>
        <begin position="62"/>
        <end position="80"/>
    </location>
</feature>
<keyword evidence="5" id="KW-1185">Reference proteome</keyword>
<feature type="domain" description="DUF4010" evidence="3">
    <location>
        <begin position="183"/>
        <end position="369"/>
    </location>
</feature>
<organism evidence="4 5">
    <name type="scientific">Sphingomonas piscis</name>
    <dbReference type="NCBI Taxonomy" id="2714943"/>
    <lineage>
        <taxon>Bacteria</taxon>
        <taxon>Pseudomonadati</taxon>
        <taxon>Pseudomonadota</taxon>
        <taxon>Alphaproteobacteria</taxon>
        <taxon>Sphingomonadales</taxon>
        <taxon>Sphingomonadaceae</taxon>
        <taxon>Sphingomonas</taxon>
    </lineage>
</organism>
<evidence type="ECO:0000259" key="2">
    <source>
        <dbReference type="Pfam" id="PF02308"/>
    </source>
</evidence>
<sequence length="378" mass="38167">MNWGDQALGLATATCAGLLIGIERGWRLQGATDGHRVAGVRTFTLLGMLGGLAGILGDVGQGFAAAAIIGAAALIIAFSYVRRSGEDGKPDATSAITALLTLGLGMIAGSGTPSLAIAAAALVTLVLAMKAEVHRLIAKLDAEDVKALARFAVIAAAVLPFLPSGDYGPYGAWDPQKLWLVVVLVTGFSFAGYIANRIFGARHGTVATAVIGGAYSSTAVTQSLAQRLGSGQAGGTEPAGIALASAVMYLRVLILVAVLATSVLLPFALLVAPALLIAWLAGVLLYRTASRSEGPTPPGNPIAIVPALGFLLFLAAAAVAARWAEHRFGDQGLAILILLMGSVDVDAAIVTVGGLKPDAIAPALAAIALGGPFSPIWP</sequence>
<dbReference type="RefSeq" id="WP_166411070.1">
    <property type="nucleotide sequence ID" value="NZ_CP049869.1"/>
</dbReference>
<gene>
    <name evidence="4" type="ORF">G7077_06960</name>
</gene>
<proteinExistence type="predicted"/>
<feature type="transmembrane region" description="Helical" evidence="1">
    <location>
        <begin position="145"/>
        <end position="163"/>
    </location>
</feature>
<feature type="domain" description="MgtC/SapB/SrpB/YhiD N-terminal" evidence="2">
    <location>
        <begin position="10"/>
        <end position="135"/>
    </location>
</feature>
<feature type="transmembrane region" description="Helical" evidence="1">
    <location>
        <begin position="333"/>
        <end position="353"/>
    </location>
</feature>
<dbReference type="PANTHER" id="PTHR39084:SF1">
    <property type="entry name" value="DUF4010 DOMAIN-CONTAINING PROTEIN"/>
    <property type="match status" value="1"/>
</dbReference>
<protein>
    <submittedName>
        <fullName evidence="4">MgtC/SapB family protein</fullName>
    </submittedName>
</protein>
<name>A0A6G7YPM0_9SPHN</name>
<dbReference type="KEGG" id="spii:G7077_06960"/>
<feature type="transmembrane region" description="Helical" evidence="1">
    <location>
        <begin position="301"/>
        <end position="321"/>
    </location>
</feature>
<dbReference type="Proteomes" id="UP000503222">
    <property type="component" value="Chromosome"/>
</dbReference>
<feature type="transmembrane region" description="Helical" evidence="1">
    <location>
        <begin position="178"/>
        <end position="195"/>
    </location>
</feature>
<evidence type="ECO:0000313" key="4">
    <source>
        <dbReference type="EMBL" id="QIK78677.1"/>
    </source>
</evidence>
<evidence type="ECO:0000259" key="3">
    <source>
        <dbReference type="Pfam" id="PF13194"/>
    </source>
</evidence>
<feature type="transmembrane region" description="Helical" evidence="1">
    <location>
        <begin position="92"/>
        <end position="109"/>
    </location>
</feature>
<dbReference type="PANTHER" id="PTHR39084">
    <property type="entry name" value="MEMBRANE PROTEIN-RELATED"/>
    <property type="match status" value="1"/>
</dbReference>
<accession>A0A6G7YPM0</accession>
<dbReference type="InterPro" id="IPR025105">
    <property type="entry name" value="DUF4010"/>
</dbReference>
<evidence type="ECO:0000256" key="1">
    <source>
        <dbReference type="SAM" id="Phobius"/>
    </source>
</evidence>
<keyword evidence="1" id="KW-0472">Membrane</keyword>
<feature type="transmembrane region" description="Helical" evidence="1">
    <location>
        <begin position="38"/>
        <end position="56"/>
    </location>
</feature>
<reference evidence="4 5" key="1">
    <citation type="submission" date="2020-03" db="EMBL/GenBank/DDBJ databases">
        <title>Sphingomonas sp. nov., isolated from fish.</title>
        <authorList>
            <person name="Hyun D.-W."/>
            <person name="Bae J.-W."/>
        </authorList>
    </citation>
    <scope>NUCLEOTIDE SEQUENCE [LARGE SCALE GENOMIC DNA]</scope>
    <source>
        <strain evidence="4 5">HDW15B</strain>
    </source>
</reference>
<dbReference type="AlphaFoldDB" id="A0A6G7YPM0"/>
<dbReference type="Pfam" id="PF02308">
    <property type="entry name" value="MgtC"/>
    <property type="match status" value="1"/>
</dbReference>
<keyword evidence="1" id="KW-1133">Transmembrane helix</keyword>
<evidence type="ECO:0000313" key="5">
    <source>
        <dbReference type="Proteomes" id="UP000503222"/>
    </source>
</evidence>
<feature type="transmembrane region" description="Helical" evidence="1">
    <location>
        <begin position="6"/>
        <end position="26"/>
    </location>
</feature>
<dbReference type="InterPro" id="IPR049177">
    <property type="entry name" value="MgtC_SapB_SrpB_YhiD_N"/>
</dbReference>
<dbReference type="EMBL" id="CP049869">
    <property type="protein sequence ID" value="QIK78677.1"/>
    <property type="molecule type" value="Genomic_DNA"/>
</dbReference>